<reference evidence="4 5" key="1">
    <citation type="journal article" date="2015" name="Genome Biol. Evol.">
        <title>Comparative Genomics of a Bacterivorous Green Alga Reveals Evolutionary Causalities and Consequences of Phago-Mixotrophic Mode of Nutrition.</title>
        <authorList>
            <person name="Burns J.A."/>
            <person name="Paasch A."/>
            <person name="Narechania A."/>
            <person name="Kim E."/>
        </authorList>
    </citation>
    <scope>NUCLEOTIDE SEQUENCE [LARGE SCALE GENOMIC DNA]</scope>
    <source>
        <strain evidence="4 5">PLY_AMNH</strain>
    </source>
</reference>
<dbReference type="GO" id="GO:0005509">
    <property type="term" value="F:calcium ion binding"/>
    <property type="evidence" value="ECO:0007669"/>
    <property type="project" value="InterPro"/>
</dbReference>
<name>A0AAE0FAB7_9CHLO</name>
<feature type="region of interest" description="Disordered" evidence="2">
    <location>
        <begin position="23"/>
        <end position="60"/>
    </location>
</feature>
<feature type="non-terminal residue" evidence="4">
    <location>
        <position position="273"/>
    </location>
</feature>
<dbReference type="CDD" id="cd00051">
    <property type="entry name" value="EFh"/>
    <property type="match status" value="1"/>
</dbReference>
<dbReference type="Pfam" id="PF13499">
    <property type="entry name" value="EF-hand_7"/>
    <property type="match status" value="1"/>
</dbReference>
<keyword evidence="5" id="KW-1185">Reference proteome</keyword>
<feature type="domain" description="EF-hand" evidence="3">
    <location>
        <begin position="219"/>
        <end position="254"/>
    </location>
</feature>
<dbReference type="InterPro" id="IPR043520">
    <property type="entry name" value="SPT21"/>
</dbReference>
<feature type="domain" description="EF-hand" evidence="3">
    <location>
        <begin position="183"/>
        <end position="218"/>
    </location>
</feature>
<proteinExistence type="predicted"/>
<sequence length="273" mass="29890">MSSMPYVPSHLVAPKIASRGVTRLAGPSYGFPPPVTAPPATSHPHSAEGPEKILPKQQWSKLASATVMASAWGDAPPPVSTQGGEPIPKKKALHREIPQMRAHIPRSHSPPVCGVLLPATAGTNSKGMPPSRDNVSSAKSDEMKQRKLRKEAAKKFIEAHREEVERTWMETRNKVRGFHYTVQEKKALKKWFETMDADGSGEISVEELEDPLISTGIAQNREDVRYIISTVDDDGSGEVGFEEFLKMLTPKTGEDAEYVDNDAILKLQSMVGS</sequence>
<dbReference type="EMBL" id="LGRX02022112">
    <property type="protein sequence ID" value="KAK3255930.1"/>
    <property type="molecule type" value="Genomic_DNA"/>
</dbReference>
<evidence type="ECO:0000256" key="2">
    <source>
        <dbReference type="SAM" id="MobiDB-lite"/>
    </source>
</evidence>
<dbReference type="PROSITE" id="PS00018">
    <property type="entry name" value="EF_HAND_1"/>
    <property type="match status" value="2"/>
</dbReference>
<feature type="region of interest" description="Disordered" evidence="2">
    <location>
        <begin position="119"/>
        <end position="146"/>
    </location>
</feature>
<accession>A0AAE0FAB7</accession>
<dbReference type="SMART" id="SM00054">
    <property type="entry name" value="EFh"/>
    <property type="match status" value="2"/>
</dbReference>
<dbReference type="Gene3D" id="1.10.238.10">
    <property type="entry name" value="EF-hand"/>
    <property type="match status" value="1"/>
</dbReference>
<dbReference type="Proteomes" id="UP001190700">
    <property type="component" value="Unassembled WGS sequence"/>
</dbReference>
<protein>
    <recommendedName>
        <fullName evidence="3">EF-hand domain-containing protein</fullName>
    </recommendedName>
</protein>
<dbReference type="InterPro" id="IPR018247">
    <property type="entry name" value="EF_Hand_1_Ca_BS"/>
</dbReference>
<dbReference type="SUPFAM" id="SSF47473">
    <property type="entry name" value="EF-hand"/>
    <property type="match status" value="1"/>
</dbReference>
<organism evidence="4 5">
    <name type="scientific">Cymbomonas tetramitiformis</name>
    <dbReference type="NCBI Taxonomy" id="36881"/>
    <lineage>
        <taxon>Eukaryota</taxon>
        <taxon>Viridiplantae</taxon>
        <taxon>Chlorophyta</taxon>
        <taxon>Pyramimonadophyceae</taxon>
        <taxon>Pyramimonadales</taxon>
        <taxon>Pyramimonadaceae</taxon>
        <taxon>Cymbomonas</taxon>
    </lineage>
</organism>
<dbReference type="PROSITE" id="PS50222">
    <property type="entry name" value="EF_HAND_2"/>
    <property type="match status" value="2"/>
</dbReference>
<dbReference type="AlphaFoldDB" id="A0AAE0FAB7"/>
<dbReference type="InterPro" id="IPR011992">
    <property type="entry name" value="EF-hand-dom_pair"/>
</dbReference>
<gene>
    <name evidence="4" type="ORF">CYMTET_34912</name>
</gene>
<keyword evidence="1" id="KW-0106">Calcium</keyword>
<evidence type="ECO:0000259" key="3">
    <source>
        <dbReference type="PROSITE" id="PS50222"/>
    </source>
</evidence>
<dbReference type="InterPro" id="IPR002048">
    <property type="entry name" value="EF_hand_dom"/>
</dbReference>
<dbReference type="PANTHER" id="PTHR47500:SF3">
    <property type="entry name" value="EF-HAND DOMAIN-CONTAINING PROTEIN"/>
    <property type="match status" value="1"/>
</dbReference>
<evidence type="ECO:0000313" key="5">
    <source>
        <dbReference type="Proteomes" id="UP001190700"/>
    </source>
</evidence>
<dbReference type="PANTHER" id="PTHR47500">
    <property type="entry name" value="EF-HAND CALCIUM-BINDING DOMAIN-CONTAINING PROTEIN"/>
    <property type="match status" value="1"/>
</dbReference>
<evidence type="ECO:0000313" key="4">
    <source>
        <dbReference type="EMBL" id="KAK3255930.1"/>
    </source>
</evidence>
<comment type="caution">
    <text evidence="4">The sequence shown here is derived from an EMBL/GenBank/DDBJ whole genome shotgun (WGS) entry which is preliminary data.</text>
</comment>
<evidence type="ECO:0000256" key="1">
    <source>
        <dbReference type="ARBA" id="ARBA00022837"/>
    </source>
</evidence>
<feature type="compositionally biased region" description="Basic and acidic residues" evidence="2">
    <location>
        <begin position="45"/>
        <end position="54"/>
    </location>
</feature>